<reference evidence="2 3" key="2">
    <citation type="submission" date="2024-10" db="EMBL/GenBank/DDBJ databases">
        <authorList>
            <person name="Ryan C."/>
        </authorList>
    </citation>
    <scope>NUCLEOTIDE SEQUENCE [LARGE SCALE GENOMIC DNA]</scope>
</reference>
<keyword evidence="3" id="KW-1185">Reference proteome</keyword>
<dbReference type="Proteomes" id="UP001497457">
    <property type="component" value="Chromosome 34rd"/>
</dbReference>
<organism evidence="2 3">
    <name type="scientific">Urochloa decumbens</name>
    <dbReference type="NCBI Taxonomy" id="240449"/>
    <lineage>
        <taxon>Eukaryota</taxon>
        <taxon>Viridiplantae</taxon>
        <taxon>Streptophyta</taxon>
        <taxon>Embryophyta</taxon>
        <taxon>Tracheophyta</taxon>
        <taxon>Spermatophyta</taxon>
        <taxon>Magnoliopsida</taxon>
        <taxon>Liliopsida</taxon>
        <taxon>Poales</taxon>
        <taxon>Poaceae</taxon>
        <taxon>PACMAD clade</taxon>
        <taxon>Panicoideae</taxon>
        <taxon>Panicodae</taxon>
        <taxon>Paniceae</taxon>
        <taxon>Melinidinae</taxon>
        <taxon>Urochloa</taxon>
    </lineage>
</organism>
<dbReference type="PANTHER" id="PTHR34396:SF25">
    <property type="entry name" value="BOUNDARY ELEMENT ASSOCIATED FACTOR"/>
    <property type="match status" value="1"/>
</dbReference>
<reference evidence="3" key="1">
    <citation type="submission" date="2024-06" db="EMBL/GenBank/DDBJ databases">
        <authorList>
            <person name="Ryan C."/>
        </authorList>
    </citation>
    <scope>NUCLEOTIDE SEQUENCE [LARGE SCALE GENOMIC DNA]</scope>
</reference>
<proteinExistence type="predicted"/>
<sequence length="114" mass="12439">MASNSQVPASQASGAIMAAAGTEGDDIVHLSDGEDEEEDGSGSKRKLRSEVWNDFGRVRVDGVWKAKCHHCGKKLSAVSRNDDGDREDSFWSCLEDIQEEMKEESCITTAEDSD</sequence>
<feature type="region of interest" description="Disordered" evidence="1">
    <location>
        <begin position="1"/>
        <end position="47"/>
    </location>
</feature>
<feature type="compositionally biased region" description="Low complexity" evidence="1">
    <location>
        <begin position="9"/>
        <end position="21"/>
    </location>
</feature>
<name>A0ABC9DP56_9POAL</name>
<evidence type="ECO:0000313" key="3">
    <source>
        <dbReference type="Proteomes" id="UP001497457"/>
    </source>
</evidence>
<dbReference type="EMBL" id="OZ075144">
    <property type="protein sequence ID" value="CAL5042226.1"/>
    <property type="molecule type" value="Genomic_DNA"/>
</dbReference>
<dbReference type="AlphaFoldDB" id="A0ABC9DP56"/>
<evidence type="ECO:0000256" key="1">
    <source>
        <dbReference type="SAM" id="MobiDB-lite"/>
    </source>
</evidence>
<evidence type="ECO:0000313" key="2">
    <source>
        <dbReference type="EMBL" id="CAL5042226.1"/>
    </source>
</evidence>
<gene>
    <name evidence="2" type="ORF">URODEC1_LOCUS87097</name>
</gene>
<protein>
    <recommendedName>
        <fullName evidence="4">BED-type domain-containing protein</fullName>
    </recommendedName>
</protein>
<dbReference type="PANTHER" id="PTHR34396">
    <property type="entry name" value="OS03G0264950 PROTEIN-RELATED"/>
    <property type="match status" value="1"/>
</dbReference>
<dbReference type="InterPro" id="IPR053031">
    <property type="entry name" value="Cuticle_assoc_protein"/>
</dbReference>
<evidence type="ECO:0008006" key="4">
    <source>
        <dbReference type="Google" id="ProtNLM"/>
    </source>
</evidence>
<accession>A0ABC9DP56</accession>